<feature type="transmembrane region" description="Helical" evidence="1">
    <location>
        <begin position="20"/>
        <end position="49"/>
    </location>
</feature>
<evidence type="ECO:0000313" key="3">
    <source>
        <dbReference type="Proteomes" id="UP000005226"/>
    </source>
</evidence>
<dbReference type="Ensembl" id="ENSTRUT00000060257.1">
    <property type="protein sequence ID" value="ENSTRUP00000079476.1"/>
    <property type="gene ID" value="ENSTRUG00000032082.1"/>
</dbReference>
<reference evidence="2 3" key="1">
    <citation type="journal article" date="2011" name="Genome Biol. Evol.">
        <title>Integration of the genetic map and genome assembly of fugu facilitates insights into distinct features of genome evolution in teleosts and mammals.</title>
        <authorList>
            <person name="Kai W."/>
            <person name="Kikuchi K."/>
            <person name="Tohari S."/>
            <person name="Chew A.K."/>
            <person name="Tay A."/>
            <person name="Fujiwara A."/>
            <person name="Hosoya S."/>
            <person name="Suetake H."/>
            <person name="Naruse K."/>
            <person name="Brenner S."/>
            <person name="Suzuki Y."/>
            <person name="Venkatesh B."/>
        </authorList>
    </citation>
    <scope>NUCLEOTIDE SEQUENCE [LARGE SCALE GENOMIC DNA]</scope>
</reference>
<dbReference type="Proteomes" id="UP000005226">
    <property type="component" value="Chromosome 21"/>
</dbReference>
<proteinExistence type="predicted"/>
<keyword evidence="1" id="KW-0812">Transmembrane</keyword>
<dbReference type="InParanoid" id="A0A674P1D9"/>
<keyword evidence="1" id="KW-0472">Membrane</keyword>
<organism evidence="2 3">
    <name type="scientific">Takifugu rubripes</name>
    <name type="common">Japanese pufferfish</name>
    <name type="synonym">Fugu rubripes</name>
    <dbReference type="NCBI Taxonomy" id="31033"/>
    <lineage>
        <taxon>Eukaryota</taxon>
        <taxon>Metazoa</taxon>
        <taxon>Chordata</taxon>
        <taxon>Craniata</taxon>
        <taxon>Vertebrata</taxon>
        <taxon>Euteleostomi</taxon>
        <taxon>Actinopterygii</taxon>
        <taxon>Neopterygii</taxon>
        <taxon>Teleostei</taxon>
        <taxon>Neoteleostei</taxon>
        <taxon>Acanthomorphata</taxon>
        <taxon>Eupercaria</taxon>
        <taxon>Tetraodontiformes</taxon>
        <taxon>Tetradontoidea</taxon>
        <taxon>Tetraodontidae</taxon>
        <taxon>Takifugu</taxon>
    </lineage>
</organism>
<sequence length="70" mass="8072">NIWGTFRALQDFNPLWRKVLPIVFLVTLVPAQGIKYFLLSLCVCIYIYIYISFLPGNTKLAQSCILVQSF</sequence>
<keyword evidence="1" id="KW-1133">Transmembrane helix</keyword>
<protein>
    <submittedName>
        <fullName evidence="2">Uncharacterized protein</fullName>
    </submittedName>
</protein>
<evidence type="ECO:0000256" key="1">
    <source>
        <dbReference type="SAM" id="Phobius"/>
    </source>
</evidence>
<evidence type="ECO:0000313" key="2">
    <source>
        <dbReference type="Ensembl" id="ENSTRUP00000079476.1"/>
    </source>
</evidence>
<name>A0A674P1D9_TAKRU</name>
<keyword evidence="3" id="KW-1185">Reference proteome</keyword>
<reference evidence="2" key="3">
    <citation type="submission" date="2025-09" db="UniProtKB">
        <authorList>
            <consortium name="Ensembl"/>
        </authorList>
    </citation>
    <scope>IDENTIFICATION</scope>
</reference>
<reference evidence="2" key="2">
    <citation type="submission" date="2025-08" db="UniProtKB">
        <authorList>
            <consortium name="Ensembl"/>
        </authorList>
    </citation>
    <scope>IDENTIFICATION</scope>
</reference>
<accession>A0A674P1D9</accession>
<dbReference type="AlphaFoldDB" id="A0A674P1D9"/>